<evidence type="ECO:0000256" key="1">
    <source>
        <dbReference type="SAM" id="MobiDB-lite"/>
    </source>
</evidence>
<reference evidence="3" key="2">
    <citation type="submission" date="2021-04" db="EMBL/GenBank/DDBJ databases">
        <authorList>
            <person name="Gilroy R."/>
        </authorList>
    </citation>
    <scope>NUCLEOTIDE SEQUENCE</scope>
    <source>
        <strain evidence="3">ChiHjej12B11-9195</strain>
    </source>
</reference>
<proteinExistence type="predicted"/>
<keyword evidence="2" id="KW-0472">Membrane</keyword>
<comment type="caution">
    <text evidence="3">The sequence shown here is derived from an EMBL/GenBank/DDBJ whole genome shotgun (WGS) entry which is preliminary data.</text>
</comment>
<accession>A0A9D1ZTQ8</accession>
<dbReference type="Proteomes" id="UP000824134">
    <property type="component" value="Unassembled WGS sequence"/>
</dbReference>
<dbReference type="NCBIfam" id="TIGR03769">
    <property type="entry name" value="P_ac_wall_RPT"/>
    <property type="match status" value="2"/>
</dbReference>
<feature type="region of interest" description="Disordered" evidence="1">
    <location>
        <begin position="519"/>
        <end position="567"/>
    </location>
</feature>
<keyword evidence="2" id="KW-0812">Transmembrane</keyword>
<evidence type="ECO:0000256" key="2">
    <source>
        <dbReference type="SAM" id="Phobius"/>
    </source>
</evidence>
<reference evidence="3" key="1">
    <citation type="journal article" date="2021" name="PeerJ">
        <title>Extensive microbial diversity within the chicken gut microbiome revealed by metagenomics and culture.</title>
        <authorList>
            <person name="Gilroy R."/>
            <person name="Ravi A."/>
            <person name="Getino M."/>
            <person name="Pursley I."/>
            <person name="Horton D.L."/>
            <person name="Alikhan N.F."/>
            <person name="Baker D."/>
            <person name="Gharbi K."/>
            <person name="Hall N."/>
            <person name="Watson M."/>
            <person name="Adriaenssens E.M."/>
            <person name="Foster-Nyarko E."/>
            <person name="Jarju S."/>
            <person name="Secka A."/>
            <person name="Antonio M."/>
            <person name="Oren A."/>
            <person name="Chaudhuri R.R."/>
            <person name="La Ragione R."/>
            <person name="Hildebrand F."/>
            <person name="Pallen M.J."/>
        </authorList>
    </citation>
    <scope>NUCLEOTIDE SEQUENCE</scope>
    <source>
        <strain evidence="3">ChiHjej12B11-9195</strain>
    </source>
</reference>
<dbReference type="AlphaFoldDB" id="A0A9D1ZTQ8"/>
<name>A0A9D1ZTQ8_9MICC</name>
<protein>
    <submittedName>
        <fullName evidence="3">Choice-of-anchor M domain-containing protein</fullName>
    </submittedName>
</protein>
<feature type="transmembrane region" description="Helical" evidence="2">
    <location>
        <begin position="841"/>
        <end position="861"/>
    </location>
</feature>
<evidence type="ECO:0000313" key="3">
    <source>
        <dbReference type="EMBL" id="HIY95246.1"/>
    </source>
</evidence>
<sequence>MQVQAPIPSSRSGSSLTRRPFRILTLSALALTSLLGPSLPVAFAGPDDGKIVTTQTHIDAPKTAWIDDRFVLRNEAPPQAGKDGPYAADESIIWLGKGWSEWSGKSQYTFVVDDDPQQSFLGKVGDSLYLAPMLPEGNHNPAWVGYGAELDIPVEKFRDGTFALDIMEVRGPGEIELFRHHSGWGPLSLKRMMSSKTPGLNSALLTPGNHTHNATTFSTAGRYEVVYRTVARGHDGEVIQSEPTTMVWQVGGQSPRPGSGVADGVDTLTRYRQAPVGDVEAEKYSLTLGPYEEGVWSGDDKLTQIDFSAANEELEGTLTLYNNGYFLTDLDVRKGRASWLELLGSTPGQLQAVFTPEGDTGARWISQPLPYAPGERGQTDSAAPEGAWPQEQPDPDNIKMTGELYTPSNGGFTATIEPAEEEGYKRVRVQAQDPHFRGFLAGGFKGADSPYYSSTFEGHFVDGVAEHIYPEDGFYDGEQAVVEVIPHPDMNARSASLTLAEDYRGDQSYQGQGAFELTQSPQETPQEPEAPQPTLQPSPSPTPTSEQSRCSIQSREGRPVLTDGHIDLKGRYDGERLRAVLRDETGQIDAAATDRSLEDVVLALGDNSRQHRSGHLLDPAYDFLGEPGSRFYGLPQTQQAGLIWPGWNTQELDYSQFDGPVSLHLNPLSIPDGARYAIYQDSAFGSPNLLVDSGSGDYSLEVGFPTHAHANWVFSTPGIYELEVYYSATTQDGQQTTSDPQKLTYVVGSQAIQDCLKEDGEPVASPTPGDKQTSAPASTSPLVPDSGTPSARQGAVTGSLTGDEVDTNNRLEAAGDQAPKPSTGGPGGQTLSGATLASTGASVLGVLACGALALAGGVLALRQRRAR</sequence>
<evidence type="ECO:0000313" key="4">
    <source>
        <dbReference type="Proteomes" id="UP000824134"/>
    </source>
</evidence>
<dbReference type="NCBIfam" id="NF038134">
    <property type="entry name" value="choice_anch_M"/>
    <property type="match status" value="2"/>
</dbReference>
<feature type="compositionally biased region" description="Pro residues" evidence="1">
    <location>
        <begin position="528"/>
        <end position="542"/>
    </location>
</feature>
<gene>
    <name evidence="3" type="ORF">H9821_06240</name>
</gene>
<feature type="region of interest" description="Disordered" evidence="1">
    <location>
        <begin position="369"/>
        <end position="393"/>
    </location>
</feature>
<keyword evidence="2" id="KW-1133">Transmembrane helix</keyword>
<organism evidence="3 4">
    <name type="scientific">Candidatus Rothia avicola</name>
    <dbReference type="NCBI Taxonomy" id="2840478"/>
    <lineage>
        <taxon>Bacteria</taxon>
        <taxon>Bacillati</taxon>
        <taxon>Actinomycetota</taxon>
        <taxon>Actinomycetes</taxon>
        <taxon>Micrococcales</taxon>
        <taxon>Micrococcaceae</taxon>
        <taxon>Rothia</taxon>
    </lineage>
</organism>
<feature type="region of interest" description="Disordered" evidence="1">
    <location>
        <begin position="759"/>
        <end position="806"/>
    </location>
</feature>
<dbReference type="EMBL" id="DXCN01000048">
    <property type="protein sequence ID" value="HIY95246.1"/>
    <property type="molecule type" value="Genomic_DNA"/>
</dbReference>
<feature type="compositionally biased region" description="Polar residues" evidence="1">
    <location>
        <begin position="770"/>
        <end position="800"/>
    </location>
</feature>
<dbReference type="InterPro" id="IPR022435">
    <property type="entry name" value="Surface-anchored_actinobac"/>
</dbReference>